<organism evidence="10 11">
    <name type="scientific">Crassostrea virginica</name>
    <name type="common">Eastern oyster</name>
    <dbReference type="NCBI Taxonomy" id="6565"/>
    <lineage>
        <taxon>Eukaryota</taxon>
        <taxon>Metazoa</taxon>
        <taxon>Spiralia</taxon>
        <taxon>Lophotrochozoa</taxon>
        <taxon>Mollusca</taxon>
        <taxon>Bivalvia</taxon>
        <taxon>Autobranchia</taxon>
        <taxon>Pteriomorphia</taxon>
        <taxon>Ostreida</taxon>
        <taxon>Ostreoidea</taxon>
        <taxon>Ostreidae</taxon>
        <taxon>Crassostrea</taxon>
    </lineage>
</organism>
<dbReference type="PRINTS" id="PR00705">
    <property type="entry name" value="PAPAIN"/>
</dbReference>
<keyword evidence="7" id="KW-0732">Signal</keyword>
<dbReference type="SUPFAM" id="SSF54001">
    <property type="entry name" value="Cysteine proteinases"/>
    <property type="match status" value="1"/>
</dbReference>
<dbReference type="InterPro" id="IPR039417">
    <property type="entry name" value="Peptidase_C1A_papain-like"/>
</dbReference>
<dbReference type="Proteomes" id="UP000694844">
    <property type="component" value="Chromosome 3"/>
</dbReference>
<feature type="chain" id="PRO_5034433121" evidence="7">
    <location>
        <begin position="19"/>
        <end position="327"/>
    </location>
</feature>
<dbReference type="FunFam" id="3.90.70.10:FF:000006">
    <property type="entry name" value="Cathepsin S"/>
    <property type="match status" value="1"/>
</dbReference>
<dbReference type="Gene3D" id="3.90.70.10">
    <property type="entry name" value="Cysteine proteinases"/>
    <property type="match status" value="1"/>
</dbReference>
<dbReference type="GeneID" id="111125197"/>
<keyword evidence="4" id="KW-0788">Thiol protease</keyword>
<evidence type="ECO:0000259" key="9">
    <source>
        <dbReference type="SMART" id="SM00848"/>
    </source>
</evidence>
<evidence type="ECO:0000256" key="5">
    <source>
        <dbReference type="ARBA" id="ARBA00023145"/>
    </source>
</evidence>
<dbReference type="InterPro" id="IPR038765">
    <property type="entry name" value="Papain-like_cys_pep_sf"/>
</dbReference>
<dbReference type="InterPro" id="IPR013128">
    <property type="entry name" value="Peptidase_C1A"/>
</dbReference>
<gene>
    <name evidence="11" type="primary">LOC111125197</name>
</gene>
<keyword evidence="10" id="KW-1185">Reference proteome</keyword>
<keyword evidence="2" id="KW-0645">Protease</keyword>
<accession>A0A8B8D9X6</accession>
<dbReference type="SMART" id="SM00645">
    <property type="entry name" value="Pept_C1"/>
    <property type="match status" value="1"/>
</dbReference>
<dbReference type="InterPro" id="IPR025661">
    <property type="entry name" value="Pept_asp_AS"/>
</dbReference>
<evidence type="ECO:0000256" key="2">
    <source>
        <dbReference type="ARBA" id="ARBA00022670"/>
    </source>
</evidence>
<dbReference type="KEGG" id="cvn:111125197"/>
<dbReference type="InterPro" id="IPR000169">
    <property type="entry name" value="Pept_cys_AS"/>
</dbReference>
<dbReference type="RefSeq" id="XP_022324445.1">
    <property type="nucleotide sequence ID" value="XM_022468737.1"/>
</dbReference>
<feature type="signal peptide" evidence="7">
    <location>
        <begin position="1"/>
        <end position="18"/>
    </location>
</feature>
<protein>
    <submittedName>
        <fullName evidence="11">Cathepsin L1-like</fullName>
    </submittedName>
</protein>
<comment type="similarity">
    <text evidence="1">Belongs to the peptidase C1 family.</text>
</comment>
<dbReference type="AlphaFoldDB" id="A0A8B8D9X6"/>
<dbReference type="PROSITE" id="PS00640">
    <property type="entry name" value="THIOL_PROTEASE_ASN"/>
    <property type="match status" value="1"/>
</dbReference>
<evidence type="ECO:0000313" key="10">
    <source>
        <dbReference type="Proteomes" id="UP000694844"/>
    </source>
</evidence>
<name>A0A8B8D9X6_CRAVI</name>
<reference evidence="11" key="1">
    <citation type="submission" date="2025-08" db="UniProtKB">
        <authorList>
            <consortium name="RefSeq"/>
        </authorList>
    </citation>
    <scope>IDENTIFICATION</scope>
    <source>
        <tissue evidence="11">Whole sample</tissue>
    </source>
</reference>
<sequence>MVFKYLLVLVCLVCVGYGRLSELFLDKEWDEFKRVHHKAYTPQEEKTRKSIWLKNLDVIASHNLEADMGHHSYRLGMNEYGDLTTEEATAMLNGARGSEIVNGSTFLPPNNLKLPESIDWRTEGYVTPVKNQGQCGSCWAFSTTGALEGQHFRKTGKLVSLSEQNLVDCSKENMACNGGLPTKAYKYISGNGGIDTEESYPYIGKKDTCTFQQSQVGATCTGAIQIERDELALQKAVASVGPISVCIDASRPSFQLYKEGVYDEEDCSTIIFDHAVLVVGYGTYQGKDYWLVKNSWGTSWGMEGYIMMSRNKDNQCGITNHAVYPTV</sequence>
<evidence type="ECO:0000313" key="11">
    <source>
        <dbReference type="RefSeq" id="XP_022324445.1"/>
    </source>
</evidence>
<dbReference type="GO" id="GO:0006508">
    <property type="term" value="P:proteolysis"/>
    <property type="evidence" value="ECO:0007669"/>
    <property type="project" value="UniProtKB-KW"/>
</dbReference>
<keyword evidence="3" id="KW-0378">Hydrolase</keyword>
<dbReference type="PROSITE" id="PS00139">
    <property type="entry name" value="THIOL_PROTEASE_CYS"/>
    <property type="match status" value="1"/>
</dbReference>
<evidence type="ECO:0000256" key="6">
    <source>
        <dbReference type="ARBA" id="ARBA00023157"/>
    </source>
</evidence>
<dbReference type="Pfam" id="PF08246">
    <property type="entry name" value="Inhibitor_I29"/>
    <property type="match status" value="1"/>
</dbReference>
<dbReference type="PANTHER" id="PTHR12411">
    <property type="entry name" value="CYSTEINE PROTEASE FAMILY C1-RELATED"/>
    <property type="match status" value="1"/>
</dbReference>
<feature type="domain" description="Cathepsin propeptide inhibitor" evidence="9">
    <location>
        <begin position="29"/>
        <end position="88"/>
    </location>
</feature>
<dbReference type="CDD" id="cd02248">
    <property type="entry name" value="Peptidase_C1A"/>
    <property type="match status" value="1"/>
</dbReference>
<dbReference type="GO" id="GO:0008234">
    <property type="term" value="F:cysteine-type peptidase activity"/>
    <property type="evidence" value="ECO:0007669"/>
    <property type="project" value="UniProtKB-KW"/>
</dbReference>
<dbReference type="Pfam" id="PF00112">
    <property type="entry name" value="Peptidase_C1"/>
    <property type="match status" value="1"/>
</dbReference>
<evidence type="ECO:0000259" key="8">
    <source>
        <dbReference type="SMART" id="SM00645"/>
    </source>
</evidence>
<feature type="domain" description="Peptidase C1A papain C-terminal" evidence="8">
    <location>
        <begin position="114"/>
        <end position="326"/>
    </location>
</feature>
<dbReference type="InterPro" id="IPR000668">
    <property type="entry name" value="Peptidase_C1A_C"/>
</dbReference>
<dbReference type="InterPro" id="IPR013201">
    <property type="entry name" value="Prot_inhib_I29"/>
</dbReference>
<proteinExistence type="inferred from homology"/>
<dbReference type="OrthoDB" id="6092047at2759"/>
<evidence type="ECO:0000256" key="7">
    <source>
        <dbReference type="SAM" id="SignalP"/>
    </source>
</evidence>
<dbReference type="SMART" id="SM00848">
    <property type="entry name" value="Inhibitor_I29"/>
    <property type="match status" value="1"/>
</dbReference>
<evidence type="ECO:0000256" key="1">
    <source>
        <dbReference type="ARBA" id="ARBA00008455"/>
    </source>
</evidence>
<keyword evidence="5" id="KW-0865">Zymogen</keyword>
<keyword evidence="6" id="KW-1015">Disulfide bond</keyword>
<evidence type="ECO:0000256" key="4">
    <source>
        <dbReference type="ARBA" id="ARBA00022807"/>
    </source>
</evidence>
<evidence type="ECO:0000256" key="3">
    <source>
        <dbReference type="ARBA" id="ARBA00022801"/>
    </source>
</evidence>